<dbReference type="InterPro" id="IPR050979">
    <property type="entry name" value="LD-transpeptidase"/>
</dbReference>
<keyword evidence="7 9" id="KW-0573">Peptidoglycan synthesis</keyword>
<dbReference type="Proteomes" id="UP001366503">
    <property type="component" value="Unassembled WGS sequence"/>
</dbReference>
<proteinExistence type="inferred from homology"/>
<keyword evidence="4" id="KW-0808">Transferase</keyword>
<evidence type="ECO:0000256" key="8">
    <source>
        <dbReference type="ARBA" id="ARBA00023316"/>
    </source>
</evidence>
<comment type="caution">
    <text evidence="12">The sequence shown here is derived from an EMBL/GenBank/DDBJ whole genome shotgun (WGS) entry which is preliminary data.</text>
</comment>
<feature type="chain" id="PRO_5047535513" evidence="10">
    <location>
        <begin position="29"/>
        <end position="208"/>
    </location>
</feature>
<evidence type="ECO:0000259" key="11">
    <source>
        <dbReference type="PROSITE" id="PS52029"/>
    </source>
</evidence>
<evidence type="ECO:0000256" key="5">
    <source>
        <dbReference type="ARBA" id="ARBA00022801"/>
    </source>
</evidence>
<reference evidence="12 13" key="1">
    <citation type="submission" date="2022-12" db="EMBL/GenBank/DDBJ databases">
        <authorList>
            <person name="Muema E."/>
        </authorList>
    </citation>
    <scope>NUCLEOTIDE SEQUENCE [LARGE SCALE GENOMIC DNA]</scope>
    <source>
        <strain evidence="13">1330</strain>
    </source>
</reference>
<keyword evidence="10" id="KW-0732">Signal</keyword>
<dbReference type="InterPro" id="IPR005490">
    <property type="entry name" value="LD_TPept_cat_dom"/>
</dbReference>
<feature type="active site" description="Proton donor/acceptor" evidence="9">
    <location>
        <position position="168"/>
    </location>
</feature>
<evidence type="ECO:0000256" key="7">
    <source>
        <dbReference type="ARBA" id="ARBA00022984"/>
    </source>
</evidence>
<keyword evidence="8 9" id="KW-0961">Cell wall biogenesis/degradation</keyword>
<comment type="similarity">
    <text evidence="2">Belongs to the YkuD family.</text>
</comment>
<name>A0ABU8KJL7_9HYPH</name>
<organism evidence="12 13">
    <name type="scientific">Mesorhizobium argentiipisi</name>
    <dbReference type="NCBI Taxonomy" id="3015175"/>
    <lineage>
        <taxon>Bacteria</taxon>
        <taxon>Pseudomonadati</taxon>
        <taxon>Pseudomonadota</taxon>
        <taxon>Alphaproteobacteria</taxon>
        <taxon>Hyphomicrobiales</taxon>
        <taxon>Phyllobacteriaceae</taxon>
        <taxon>Mesorhizobium</taxon>
    </lineage>
</organism>
<dbReference type="PANTHER" id="PTHR30582">
    <property type="entry name" value="L,D-TRANSPEPTIDASE"/>
    <property type="match status" value="1"/>
</dbReference>
<evidence type="ECO:0000256" key="3">
    <source>
        <dbReference type="ARBA" id="ARBA00022676"/>
    </source>
</evidence>
<protein>
    <submittedName>
        <fullName evidence="12">L,D-transpeptidase</fullName>
    </submittedName>
</protein>
<keyword evidence="3" id="KW-0328">Glycosyltransferase</keyword>
<dbReference type="PROSITE" id="PS52029">
    <property type="entry name" value="LD_TPASE"/>
    <property type="match status" value="1"/>
</dbReference>
<evidence type="ECO:0000313" key="12">
    <source>
        <dbReference type="EMBL" id="MEI9405198.1"/>
    </source>
</evidence>
<accession>A0ABU8KJL7</accession>
<evidence type="ECO:0000313" key="13">
    <source>
        <dbReference type="Proteomes" id="UP001366503"/>
    </source>
</evidence>
<dbReference type="EMBL" id="JAPYKO010000020">
    <property type="protein sequence ID" value="MEI9405198.1"/>
    <property type="molecule type" value="Genomic_DNA"/>
</dbReference>
<evidence type="ECO:0000256" key="6">
    <source>
        <dbReference type="ARBA" id="ARBA00022960"/>
    </source>
</evidence>
<dbReference type="InterPro" id="IPR038063">
    <property type="entry name" value="Transpep_catalytic_dom"/>
</dbReference>
<dbReference type="RefSeq" id="WP_224588366.1">
    <property type="nucleotide sequence ID" value="NZ_JAPYKO010000020.1"/>
</dbReference>
<keyword evidence="5" id="KW-0378">Hydrolase</keyword>
<keyword evidence="13" id="KW-1185">Reference proteome</keyword>
<feature type="signal peptide" evidence="10">
    <location>
        <begin position="1"/>
        <end position="28"/>
    </location>
</feature>
<dbReference type="PROSITE" id="PS51257">
    <property type="entry name" value="PROKAR_LIPOPROTEIN"/>
    <property type="match status" value="1"/>
</dbReference>
<dbReference type="CDD" id="cd16913">
    <property type="entry name" value="YkuD_like"/>
    <property type="match status" value="1"/>
</dbReference>
<evidence type="ECO:0000256" key="2">
    <source>
        <dbReference type="ARBA" id="ARBA00005992"/>
    </source>
</evidence>
<sequence>MRAKSILIGAGLAAAAALSGCTTGSAFQASPFDYSGITDASYRIPPVPTYKVDRKYLRQIVPYSTAEQPGTIFVDTGAKFLYYVLGDGKAVRYGIGVGKAGFEWHGTAHVAMKREWPDWHAPPQMIVRERRENGRIIPAHLEGGLKNPLGARALYLFNKGGDTGYRLHGTPEWWTIGRAVSAGCIRLMNQDIIDLYNRAEIGAKVIVT</sequence>
<keyword evidence="6 9" id="KW-0133">Cell shape</keyword>
<dbReference type="Pfam" id="PF03734">
    <property type="entry name" value="YkuD"/>
    <property type="match status" value="1"/>
</dbReference>
<evidence type="ECO:0000256" key="9">
    <source>
        <dbReference type="PROSITE-ProRule" id="PRU01373"/>
    </source>
</evidence>
<feature type="domain" description="L,D-TPase catalytic" evidence="11">
    <location>
        <begin position="70"/>
        <end position="208"/>
    </location>
</feature>
<evidence type="ECO:0000256" key="10">
    <source>
        <dbReference type="SAM" id="SignalP"/>
    </source>
</evidence>
<feature type="active site" description="Nucleophile" evidence="9">
    <location>
        <position position="184"/>
    </location>
</feature>
<comment type="pathway">
    <text evidence="1 9">Cell wall biogenesis; peptidoglycan biosynthesis.</text>
</comment>
<dbReference type="SUPFAM" id="SSF141523">
    <property type="entry name" value="L,D-transpeptidase catalytic domain-like"/>
    <property type="match status" value="1"/>
</dbReference>
<dbReference type="Gene3D" id="2.40.440.10">
    <property type="entry name" value="L,D-transpeptidase catalytic domain-like"/>
    <property type="match status" value="1"/>
</dbReference>
<evidence type="ECO:0000256" key="1">
    <source>
        <dbReference type="ARBA" id="ARBA00004752"/>
    </source>
</evidence>
<evidence type="ECO:0000256" key="4">
    <source>
        <dbReference type="ARBA" id="ARBA00022679"/>
    </source>
</evidence>
<dbReference type="PANTHER" id="PTHR30582:SF24">
    <property type="entry name" value="L,D-TRANSPEPTIDASE ERFK_SRFK-RELATED"/>
    <property type="match status" value="1"/>
</dbReference>
<gene>
    <name evidence="12" type="ORF">O7A05_23985</name>
</gene>